<dbReference type="InterPro" id="IPR004358">
    <property type="entry name" value="Sig_transdc_His_kin-like_C"/>
</dbReference>
<dbReference type="InterPro" id="IPR036097">
    <property type="entry name" value="HisK_dim/P_sf"/>
</dbReference>
<evidence type="ECO:0000256" key="6">
    <source>
        <dbReference type="ARBA" id="ARBA00023012"/>
    </source>
</evidence>
<dbReference type="InterPro" id="IPR050736">
    <property type="entry name" value="Sensor_HK_Regulatory"/>
</dbReference>
<feature type="domain" description="Histidine kinase" evidence="8">
    <location>
        <begin position="218"/>
        <end position="436"/>
    </location>
</feature>
<dbReference type="SMART" id="SM00387">
    <property type="entry name" value="HATPase_c"/>
    <property type="match status" value="1"/>
</dbReference>
<evidence type="ECO:0000256" key="7">
    <source>
        <dbReference type="SAM" id="Phobius"/>
    </source>
</evidence>
<name>A0A8S8X7M8_9PROT</name>
<evidence type="ECO:0000256" key="2">
    <source>
        <dbReference type="ARBA" id="ARBA00012438"/>
    </source>
</evidence>
<feature type="transmembrane region" description="Helical" evidence="7">
    <location>
        <begin position="45"/>
        <end position="63"/>
    </location>
</feature>
<dbReference type="AlphaFoldDB" id="A0A8S8X7M8"/>
<keyword evidence="7" id="KW-0812">Transmembrane</keyword>
<feature type="transmembrane region" description="Helical" evidence="7">
    <location>
        <begin position="158"/>
        <end position="178"/>
    </location>
</feature>
<gene>
    <name evidence="9" type="ORF">TMPK1_19650</name>
</gene>
<feature type="transmembrane region" description="Helical" evidence="7">
    <location>
        <begin position="84"/>
        <end position="101"/>
    </location>
</feature>
<dbReference type="Proteomes" id="UP000681075">
    <property type="component" value="Unassembled WGS sequence"/>
</dbReference>
<dbReference type="InterPro" id="IPR005467">
    <property type="entry name" value="His_kinase_dom"/>
</dbReference>
<sequence>MTALEPSLLRALSATLWLPRWPLGTALIIATAAMLLALWTGIAPWIGLWYAALGTLIAFRLALRADWQRSDGDPARKWLRRFSYSAFAHGLLWGGLGAALAHDNWNVFTVVLVLIAGMCAGSATVYAGWPPAVASFLLAAIGPVAVSCLVRGDAASVSLGVMAPFFAFNLYAGALRACREKLELLRKRAELERTTSELAAALLQTQRAEAARTRFLATVSHELRTPLNAIVGFADLMQSEAMGPLGSPHYREYVTDIGEGGRRLRRLVDEIVAFARLDAPNDGGGRALIDIRVPCREAAATVARDATARGIGLTLLLDETVPARLLDSAAMTRAIRHLLENAVKFSERGQLVRLVVSRREGDGIEIRVEDRGIGMDEVALAQALLPFRQLEETIVRQFDGLGLGLPLARALVEREGGRLELESAPGRGTIARIVFS</sequence>
<organism evidence="9 10">
    <name type="scientific">Roseiterribacter gracilis</name>
    <dbReference type="NCBI Taxonomy" id="2812848"/>
    <lineage>
        <taxon>Bacteria</taxon>
        <taxon>Pseudomonadati</taxon>
        <taxon>Pseudomonadota</taxon>
        <taxon>Alphaproteobacteria</taxon>
        <taxon>Rhodospirillales</taxon>
        <taxon>Roseiterribacteraceae</taxon>
        <taxon>Roseiterribacter</taxon>
    </lineage>
</organism>
<dbReference type="PROSITE" id="PS50109">
    <property type="entry name" value="HIS_KIN"/>
    <property type="match status" value="1"/>
</dbReference>
<evidence type="ECO:0000256" key="3">
    <source>
        <dbReference type="ARBA" id="ARBA00022553"/>
    </source>
</evidence>
<feature type="transmembrane region" description="Helical" evidence="7">
    <location>
        <begin position="133"/>
        <end position="152"/>
    </location>
</feature>
<keyword evidence="7" id="KW-0472">Membrane</keyword>
<comment type="catalytic activity">
    <reaction evidence="1">
        <text>ATP + protein L-histidine = ADP + protein N-phospho-L-histidine.</text>
        <dbReference type="EC" id="2.7.13.3"/>
    </reaction>
</comment>
<dbReference type="GO" id="GO:0000155">
    <property type="term" value="F:phosphorelay sensor kinase activity"/>
    <property type="evidence" value="ECO:0007669"/>
    <property type="project" value="InterPro"/>
</dbReference>
<dbReference type="RefSeq" id="WP_420242839.1">
    <property type="nucleotide sequence ID" value="NZ_BOPV01000001.1"/>
</dbReference>
<dbReference type="Pfam" id="PF00512">
    <property type="entry name" value="HisKA"/>
    <property type="match status" value="1"/>
</dbReference>
<evidence type="ECO:0000256" key="1">
    <source>
        <dbReference type="ARBA" id="ARBA00000085"/>
    </source>
</evidence>
<dbReference type="Pfam" id="PF02518">
    <property type="entry name" value="HATPase_c"/>
    <property type="match status" value="1"/>
</dbReference>
<dbReference type="Gene3D" id="3.30.565.10">
    <property type="entry name" value="Histidine kinase-like ATPase, C-terminal domain"/>
    <property type="match status" value="1"/>
</dbReference>
<protein>
    <recommendedName>
        <fullName evidence="2">histidine kinase</fullName>
        <ecNumber evidence="2">2.7.13.3</ecNumber>
    </recommendedName>
</protein>
<keyword evidence="3" id="KW-0597">Phosphoprotein</keyword>
<dbReference type="InterPro" id="IPR003594">
    <property type="entry name" value="HATPase_dom"/>
</dbReference>
<dbReference type="InterPro" id="IPR036890">
    <property type="entry name" value="HATPase_C_sf"/>
</dbReference>
<evidence type="ECO:0000256" key="5">
    <source>
        <dbReference type="ARBA" id="ARBA00022777"/>
    </source>
</evidence>
<dbReference type="PANTHER" id="PTHR43711:SF1">
    <property type="entry name" value="HISTIDINE KINASE 1"/>
    <property type="match status" value="1"/>
</dbReference>
<accession>A0A8S8X7M8</accession>
<feature type="transmembrane region" description="Helical" evidence="7">
    <location>
        <begin position="21"/>
        <end position="39"/>
    </location>
</feature>
<keyword evidence="7" id="KW-1133">Transmembrane helix</keyword>
<dbReference type="CDD" id="cd00082">
    <property type="entry name" value="HisKA"/>
    <property type="match status" value="1"/>
</dbReference>
<evidence type="ECO:0000259" key="8">
    <source>
        <dbReference type="PROSITE" id="PS50109"/>
    </source>
</evidence>
<keyword evidence="4" id="KW-0808">Transferase</keyword>
<keyword evidence="5" id="KW-0418">Kinase</keyword>
<comment type="caution">
    <text evidence="9">The sequence shown here is derived from an EMBL/GenBank/DDBJ whole genome shotgun (WGS) entry which is preliminary data.</text>
</comment>
<evidence type="ECO:0000313" key="10">
    <source>
        <dbReference type="Proteomes" id="UP000681075"/>
    </source>
</evidence>
<reference evidence="9" key="1">
    <citation type="submission" date="2021-02" db="EMBL/GenBank/DDBJ databases">
        <title>Genome sequence of Rhodospirillales sp. strain TMPK1 isolated from soil.</title>
        <authorList>
            <person name="Nakai R."/>
            <person name="Kusada H."/>
            <person name="Tamaki H."/>
        </authorList>
    </citation>
    <scope>NUCLEOTIDE SEQUENCE</scope>
    <source>
        <strain evidence="9">TMPK1</strain>
    </source>
</reference>
<evidence type="ECO:0000313" key="9">
    <source>
        <dbReference type="EMBL" id="GIL39728.1"/>
    </source>
</evidence>
<proteinExistence type="predicted"/>
<dbReference type="PRINTS" id="PR00344">
    <property type="entry name" value="BCTRLSENSOR"/>
</dbReference>
<evidence type="ECO:0000256" key="4">
    <source>
        <dbReference type="ARBA" id="ARBA00022679"/>
    </source>
</evidence>
<dbReference type="EC" id="2.7.13.3" evidence="2"/>
<dbReference type="SUPFAM" id="SSF55874">
    <property type="entry name" value="ATPase domain of HSP90 chaperone/DNA topoisomerase II/histidine kinase"/>
    <property type="match status" value="1"/>
</dbReference>
<dbReference type="Gene3D" id="1.10.287.130">
    <property type="match status" value="1"/>
</dbReference>
<dbReference type="SUPFAM" id="SSF47384">
    <property type="entry name" value="Homodimeric domain of signal transducing histidine kinase"/>
    <property type="match status" value="1"/>
</dbReference>
<dbReference type="SMART" id="SM00388">
    <property type="entry name" value="HisKA"/>
    <property type="match status" value="1"/>
</dbReference>
<keyword evidence="6" id="KW-0902">Two-component regulatory system</keyword>
<dbReference type="EMBL" id="BOPV01000001">
    <property type="protein sequence ID" value="GIL39728.1"/>
    <property type="molecule type" value="Genomic_DNA"/>
</dbReference>
<feature type="transmembrane region" description="Helical" evidence="7">
    <location>
        <begin position="107"/>
        <end position="126"/>
    </location>
</feature>
<keyword evidence="10" id="KW-1185">Reference proteome</keyword>
<dbReference type="PANTHER" id="PTHR43711">
    <property type="entry name" value="TWO-COMPONENT HISTIDINE KINASE"/>
    <property type="match status" value="1"/>
</dbReference>
<dbReference type="InterPro" id="IPR003661">
    <property type="entry name" value="HisK_dim/P_dom"/>
</dbReference>